<proteinExistence type="inferred from homology"/>
<dbReference type="InterPro" id="IPR001919">
    <property type="entry name" value="CBD2"/>
</dbReference>
<dbReference type="PATRIC" id="fig|1048808.3.peg.1283"/>
<dbReference type="SMART" id="SM00637">
    <property type="entry name" value="CBD_II"/>
    <property type="match status" value="2"/>
</dbReference>
<dbReference type="EMBL" id="AFOC01000029">
    <property type="protein sequence ID" value="EGV51683.1"/>
    <property type="molecule type" value="Genomic_DNA"/>
</dbReference>
<reference evidence="7" key="1">
    <citation type="journal article" date="2011" name="ISME J.">
        <title>The endosymbionts of the deep-sea tubeworms Riftia pachyptila and Tevnia jerichonana share an identical physiology as revealed by proteogenomic analyses.</title>
        <authorList>
            <person name="Gardebrecht A."/>
            <person name="Markert S."/>
            <person name="Felbeck H."/>
            <person name="Thuermer A."/>
            <person name="Albrecht D."/>
            <person name="Wollherr A."/>
            <person name="Kabisch J."/>
            <person name="Lehmann R."/>
            <person name="Daniel R."/>
            <person name="Liesegang H."/>
            <person name="Hecker M."/>
            <person name="Sievert S.M."/>
            <person name="Schweder T."/>
        </authorList>
    </citation>
    <scope>NUCLEOTIDE SEQUENCE [LARGE SCALE GENOMIC DNA]</scope>
</reference>
<dbReference type="InterPro" id="IPR001701">
    <property type="entry name" value="Glyco_hydro_9"/>
</dbReference>
<dbReference type="Proteomes" id="UP000004491">
    <property type="component" value="Unassembled WGS sequence"/>
</dbReference>
<dbReference type="SUPFAM" id="SSF49384">
    <property type="entry name" value="Carbohydrate-binding domain"/>
    <property type="match status" value="2"/>
</dbReference>
<dbReference type="InterPro" id="IPR014756">
    <property type="entry name" value="Ig_E-set"/>
</dbReference>
<dbReference type="EC" id="3.2.1.4" evidence="7"/>
<evidence type="ECO:0000256" key="5">
    <source>
        <dbReference type="ARBA" id="ARBA00023326"/>
    </source>
</evidence>
<dbReference type="Gene3D" id="2.60.40.290">
    <property type="match status" value="2"/>
</dbReference>
<dbReference type="AlphaFoldDB" id="G2DCG2"/>
<dbReference type="PANTHER" id="PTHR22298">
    <property type="entry name" value="ENDO-1,4-BETA-GLUCANASE"/>
    <property type="match status" value="1"/>
</dbReference>
<accession>G2DCG2</accession>
<comment type="similarity">
    <text evidence="1">Belongs to the glycosyl hydrolase 9 (cellulase E) family.</text>
</comment>
<dbReference type="SUPFAM" id="SSF81296">
    <property type="entry name" value="E set domains"/>
    <property type="match status" value="1"/>
</dbReference>
<evidence type="ECO:0000256" key="3">
    <source>
        <dbReference type="ARBA" id="ARBA00023277"/>
    </source>
</evidence>
<keyword evidence="4 7" id="KW-0326">Glycosidase</keyword>
<evidence type="ECO:0000256" key="1">
    <source>
        <dbReference type="ARBA" id="ARBA00007072"/>
    </source>
</evidence>
<feature type="domain" description="CBM2" evidence="6">
    <location>
        <begin position="819"/>
        <end position="912"/>
    </location>
</feature>
<dbReference type="InterPro" id="IPR012341">
    <property type="entry name" value="6hp_glycosidase-like_sf"/>
</dbReference>
<feature type="domain" description="CBM2" evidence="6">
    <location>
        <begin position="713"/>
        <end position="805"/>
    </location>
</feature>
<evidence type="ECO:0000256" key="2">
    <source>
        <dbReference type="ARBA" id="ARBA00022801"/>
    </source>
</evidence>
<keyword evidence="2 7" id="KW-0378">Hydrolase</keyword>
<evidence type="ECO:0000259" key="6">
    <source>
        <dbReference type="SMART" id="SM00637"/>
    </source>
</evidence>
<dbReference type="Pfam" id="PF00759">
    <property type="entry name" value="Glyco_hydro_9"/>
    <property type="match status" value="1"/>
</dbReference>
<evidence type="ECO:0000256" key="4">
    <source>
        <dbReference type="ARBA" id="ARBA00023295"/>
    </source>
</evidence>
<name>G2DCG2_9GAMM</name>
<dbReference type="InterPro" id="IPR008965">
    <property type="entry name" value="CBM2/CBM3_carb-bd_dom_sf"/>
</dbReference>
<evidence type="ECO:0000313" key="7">
    <source>
        <dbReference type="EMBL" id="EGV51683.1"/>
    </source>
</evidence>
<protein>
    <submittedName>
        <fullName evidence="7">Endoglucanase A</fullName>
        <ecNumber evidence="7">3.2.1.4</ecNumber>
    </submittedName>
</protein>
<dbReference type="CDD" id="cd02850">
    <property type="entry name" value="E_set_Cellulase_N"/>
    <property type="match status" value="1"/>
</dbReference>
<comment type="caution">
    <text evidence="7">The sequence shown here is derived from an EMBL/GenBank/DDBJ whole genome shotgun (WGS) entry which is preliminary data.</text>
</comment>
<dbReference type="Pfam" id="PF02927">
    <property type="entry name" value="CelD_N"/>
    <property type="match status" value="1"/>
</dbReference>
<sequence>MPTLSSCQNNIKEVLNMHYTLSTLSRGITLALGFGLLAPSLHAAPNPIKVDQFGYLPNAQKIAVISNPVNGFNNTSPFSPNQSYELRSAADNSVIFSANLTPWKDGATDATSGDQAWWFDFSQITNSGEYYILDPLNGTRSENFRIDSNVYHDVLKQAVRSFFYQRSGIAKQPPYADTRWSDEASHTADAHATLIDPNNPERVIAGTERDLSGGWYDAGDFNKYVNYADGALHNLLFAYQESSQVWGDDYNIPESGNGVPDLLDEIKWELDWLLKMQNSDGSVLHKVSSLSHYIASSYDANGNPIPDFKPSNDTNQRRYAPATASATISAAGAYAHAATVYKGLSDPAMQAYGEQLLAAAEQAWVWLEDNPDKIPSRFGENGSRTGFYTADAEDCHRGDCAGPQKANRLAAAIYLFGATGNAKYHTYIQQHTAPGSSDIRFLRNLDQAYLRVDGLNTEMQDALLYYTSLSGSDSALVTKIKQSYSDAMVRPISWGVFSPLARFQEQEDPYQAYHRAEDYHWGSNRAKGHAGNMLMSARVYQTETGNQNAYYNAASGYLHYLHGTNPLGQNYLTNMGEFGADNSVAEIHHQWFADNSQWDNANSDFGPAPGFLTGGPNPKYPETDSTTAQRIRSSVTIDGISLLVDQPTSKTYKAWNTGNEAPWQINENSITYQAPYVRLISKFMVDAPVGVAEKPTTPGTSTPAVLPPDTIVPNIEIVTTSQWDDGYCIAVTISTDKSINDWQFDLQLPGPTFGIWGVNSSDQGSNRFNITPASWNHLIFAGDQKSFDSCGAGDPAQISVQNATGHTYQPQMRANFGSLFVDAWFTGIWDNSYCMDVNITNLTNSTLKWSEVRLTLEDSVLDVGWSGYYQMSGNQLLITPKSWNASLAPGGDTTVGFCADGHNNLSLTSAVTGQ</sequence>
<keyword evidence="3" id="KW-0119">Carbohydrate metabolism</keyword>
<gene>
    <name evidence="7" type="primary">celA</name>
    <name evidence="7" type="ORF">Rifp1Sym_bb00140</name>
</gene>
<keyword evidence="5" id="KW-0624">Polysaccharide degradation</keyword>
<organism evidence="7 8">
    <name type="scientific">endosymbiont of Riftia pachyptila</name>
    <name type="common">vent Ph05</name>
    <dbReference type="NCBI Taxonomy" id="1048808"/>
    <lineage>
        <taxon>Bacteria</taxon>
        <taxon>Pseudomonadati</taxon>
        <taxon>Pseudomonadota</taxon>
        <taxon>Gammaproteobacteria</taxon>
        <taxon>sulfur-oxidizing symbionts</taxon>
    </lineage>
</organism>
<dbReference type="SUPFAM" id="SSF48208">
    <property type="entry name" value="Six-hairpin glycosidases"/>
    <property type="match status" value="1"/>
</dbReference>
<dbReference type="InterPro" id="IPR013783">
    <property type="entry name" value="Ig-like_fold"/>
</dbReference>
<evidence type="ECO:0000313" key="8">
    <source>
        <dbReference type="Proteomes" id="UP000004491"/>
    </source>
</evidence>
<dbReference type="Gene3D" id="1.50.10.10">
    <property type="match status" value="1"/>
</dbReference>
<dbReference type="GO" id="GO:0000272">
    <property type="term" value="P:polysaccharide catabolic process"/>
    <property type="evidence" value="ECO:0007669"/>
    <property type="project" value="UniProtKB-KW"/>
</dbReference>
<dbReference type="Pfam" id="PF00553">
    <property type="entry name" value="CBM_2"/>
    <property type="match status" value="2"/>
</dbReference>
<keyword evidence="8" id="KW-1185">Reference proteome</keyword>
<dbReference type="InterPro" id="IPR012291">
    <property type="entry name" value="CBM2_carb-bd_dom_sf"/>
</dbReference>
<dbReference type="GO" id="GO:0030247">
    <property type="term" value="F:polysaccharide binding"/>
    <property type="evidence" value="ECO:0007669"/>
    <property type="project" value="InterPro"/>
</dbReference>
<dbReference type="Gene3D" id="2.60.40.10">
    <property type="entry name" value="Immunoglobulins"/>
    <property type="match status" value="1"/>
</dbReference>
<dbReference type="GO" id="GO:0008810">
    <property type="term" value="F:cellulase activity"/>
    <property type="evidence" value="ECO:0007669"/>
    <property type="project" value="UniProtKB-EC"/>
</dbReference>
<dbReference type="InterPro" id="IPR004197">
    <property type="entry name" value="Cellulase_Ig-like"/>
</dbReference>
<dbReference type="InterPro" id="IPR008928">
    <property type="entry name" value="6-hairpin_glycosidase_sf"/>
</dbReference>